<protein>
    <recommendedName>
        <fullName evidence="5">Fe-S oxidoreductase</fullName>
    </recommendedName>
</protein>
<accession>A0A396RNT0</accession>
<keyword evidence="4" id="KW-1185">Reference proteome</keyword>
<dbReference type="Proteomes" id="UP000266693">
    <property type="component" value="Unassembled WGS sequence"/>
</dbReference>
<evidence type="ECO:0000256" key="2">
    <source>
        <dbReference type="SAM" id="SignalP"/>
    </source>
</evidence>
<proteinExistence type="predicted"/>
<feature type="compositionally biased region" description="Low complexity" evidence="1">
    <location>
        <begin position="43"/>
        <end position="84"/>
    </location>
</feature>
<dbReference type="EMBL" id="QWLV01000004">
    <property type="protein sequence ID" value="RHW17436.1"/>
    <property type="molecule type" value="Genomic_DNA"/>
</dbReference>
<comment type="caution">
    <text evidence="3">The sequence shown here is derived from an EMBL/GenBank/DDBJ whole genome shotgun (WGS) entry which is preliminary data.</text>
</comment>
<evidence type="ECO:0000313" key="3">
    <source>
        <dbReference type="EMBL" id="RHW17436.1"/>
    </source>
</evidence>
<dbReference type="RefSeq" id="WP_118864183.1">
    <property type="nucleotide sequence ID" value="NZ_QWLV01000004.1"/>
</dbReference>
<name>A0A396RNT0_9SPHN</name>
<feature type="chain" id="PRO_5017200952" description="Fe-S oxidoreductase" evidence="2">
    <location>
        <begin position="20"/>
        <end position="140"/>
    </location>
</feature>
<feature type="region of interest" description="Disordered" evidence="1">
    <location>
        <begin position="14"/>
        <end position="140"/>
    </location>
</feature>
<reference evidence="3 4" key="1">
    <citation type="submission" date="2018-08" db="EMBL/GenBank/DDBJ databases">
        <title>The multiple taxonomic identification of Sphingomonas gilva.</title>
        <authorList>
            <person name="Zhu D."/>
            <person name="Zheng S."/>
        </authorList>
    </citation>
    <scope>NUCLEOTIDE SEQUENCE [LARGE SCALE GENOMIC DNA]</scope>
    <source>
        <strain evidence="3 4">ZDH117</strain>
    </source>
</reference>
<sequence>MKFALLAASALALSVPAFAQDTTTTPPAEPDTMQTQDSTMAQDPAMQTTPADPAAAPTDPSTARATAPATDPAMATTGTMTEGGYAPSTPPMSGTPQPGAQVVFKPSVPVAQAFPPPPPKDEYPVCRGSVQDGCRNPGGV</sequence>
<evidence type="ECO:0000313" key="4">
    <source>
        <dbReference type="Proteomes" id="UP000266693"/>
    </source>
</evidence>
<feature type="signal peptide" evidence="2">
    <location>
        <begin position="1"/>
        <end position="19"/>
    </location>
</feature>
<evidence type="ECO:0008006" key="5">
    <source>
        <dbReference type="Google" id="ProtNLM"/>
    </source>
</evidence>
<feature type="compositionally biased region" description="Low complexity" evidence="1">
    <location>
        <begin position="21"/>
        <end position="32"/>
    </location>
</feature>
<gene>
    <name evidence="3" type="ORF">D1610_10760</name>
</gene>
<dbReference type="AlphaFoldDB" id="A0A396RNT0"/>
<organism evidence="3 4">
    <name type="scientific">Sphingomonas gilva</name>
    <dbReference type="NCBI Taxonomy" id="2305907"/>
    <lineage>
        <taxon>Bacteria</taxon>
        <taxon>Pseudomonadati</taxon>
        <taxon>Pseudomonadota</taxon>
        <taxon>Alphaproteobacteria</taxon>
        <taxon>Sphingomonadales</taxon>
        <taxon>Sphingomonadaceae</taxon>
        <taxon>Sphingomonas</taxon>
    </lineage>
</organism>
<evidence type="ECO:0000256" key="1">
    <source>
        <dbReference type="SAM" id="MobiDB-lite"/>
    </source>
</evidence>
<keyword evidence="2" id="KW-0732">Signal</keyword>